<protein>
    <submittedName>
        <fullName evidence="2">Uncharacterized protein</fullName>
    </submittedName>
</protein>
<sequence length="150" mass="17143">MLYNNKYNLSHSTQHTAIAAKYSFQYVFFFVTANLLIYLFKIQEAAAHFNSPNNTKQCRLLVADRLFDGFELHTDAVVLIGANNVVQVGSLNPLNHQRRHMQNLSDSTILFGFIESDVHTTFQQTPIENVLRHGIATIRDVVVDRFESDN</sequence>
<reference evidence="2 3" key="1">
    <citation type="submission" date="2016-10" db="EMBL/GenBank/DDBJ databases">
        <authorList>
            <person name="de Groot N.N."/>
        </authorList>
    </citation>
    <scope>NUCLEOTIDE SEQUENCE [LARGE SCALE GENOMIC DNA]</scope>
    <source>
        <strain evidence="2 3">Nm22</strain>
    </source>
</reference>
<keyword evidence="1" id="KW-1133">Transmembrane helix</keyword>
<name>A0A1H8FZH5_9PROT</name>
<evidence type="ECO:0000313" key="2">
    <source>
        <dbReference type="EMBL" id="SEN37241.1"/>
    </source>
</evidence>
<gene>
    <name evidence="2" type="ORF">SAMN05216325_11570</name>
</gene>
<dbReference type="RefSeq" id="WP_090632954.1">
    <property type="nucleotide sequence ID" value="NZ_FOCP01000015.1"/>
</dbReference>
<keyword evidence="1" id="KW-0812">Transmembrane</keyword>
<dbReference type="SUPFAM" id="SSF51338">
    <property type="entry name" value="Composite domain of metallo-dependent hydrolases"/>
    <property type="match status" value="1"/>
</dbReference>
<proteinExistence type="predicted"/>
<organism evidence="2 3">
    <name type="scientific">Nitrosomonas marina</name>
    <dbReference type="NCBI Taxonomy" id="917"/>
    <lineage>
        <taxon>Bacteria</taxon>
        <taxon>Pseudomonadati</taxon>
        <taxon>Pseudomonadota</taxon>
        <taxon>Betaproteobacteria</taxon>
        <taxon>Nitrosomonadales</taxon>
        <taxon>Nitrosomonadaceae</taxon>
        <taxon>Nitrosomonas</taxon>
    </lineage>
</organism>
<dbReference type="Proteomes" id="UP000199459">
    <property type="component" value="Unassembled WGS sequence"/>
</dbReference>
<evidence type="ECO:0000313" key="3">
    <source>
        <dbReference type="Proteomes" id="UP000199459"/>
    </source>
</evidence>
<dbReference type="GO" id="GO:0016810">
    <property type="term" value="F:hydrolase activity, acting on carbon-nitrogen (but not peptide) bonds"/>
    <property type="evidence" value="ECO:0007669"/>
    <property type="project" value="InterPro"/>
</dbReference>
<dbReference type="AlphaFoldDB" id="A0A1H8FZH5"/>
<dbReference type="OrthoDB" id="9782972at2"/>
<dbReference type="InterPro" id="IPR011059">
    <property type="entry name" value="Metal-dep_hydrolase_composite"/>
</dbReference>
<dbReference type="EMBL" id="FOCP01000015">
    <property type="protein sequence ID" value="SEN37241.1"/>
    <property type="molecule type" value="Genomic_DNA"/>
</dbReference>
<accession>A0A1H8FZH5</accession>
<feature type="transmembrane region" description="Helical" evidence="1">
    <location>
        <begin position="20"/>
        <end position="40"/>
    </location>
</feature>
<keyword evidence="1" id="KW-0472">Membrane</keyword>
<evidence type="ECO:0000256" key="1">
    <source>
        <dbReference type="SAM" id="Phobius"/>
    </source>
</evidence>